<gene>
    <name evidence="1" type="ORF">KSS90_09820</name>
</gene>
<sequence>MAIRTTHSNEANRLSKYPYIATVTISAEDRGGDTEAAENANMRVGLEAVTEVLKKVHFVGTLAAPEKGATHICVTLENGLTYYGPIVNGHAELEGGWIAFECDMPTPEELGL</sequence>
<evidence type="ECO:0000313" key="1">
    <source>
        <dbReference type="EMBL" id="QXH58473.1"/>
    </source>
</evidence>
<proteinExistence type="predicted"/>
<name>A0ABX8NR11_9PSED</name>
<reference evidence="1 2" key="1">
    <citation type="journal article" date="2021" name="Microorganisms">
        <title>The Ever-Expanding Pseudomonas Genus: Description of 43 New Species and Partition of the Pseudomonas putida Group.</title>
        <authorList>
            <person name="Girard L."/>
            <person name="Lood C."/>
            <person name="Hofte M."/>
            <person name="Vandamme P."/>
            <person name="Rokni-Zadeh H."/>
            <person name="van Noort V."/>
            <person name="Lavigne R."/>
            <person name="De Mot R."/>
        </authorList>
    </citation>
    <scope>NUCLEOTIDE SEQUENCE [LARGE SCALE GENOMIC DNA]</scope>
    <source>
        <strain evidence="1 2">COW77</strain>
    </source>
</reference>
<keyword evidence="2" id="KW-1185">Reference proteome</keyword>
<evidence type="ECO:0000313" key="2">
    <source>
        <dbReference type="Proteomes" id="UP000824010"/>
    </source>
</evidence>
<dbReference type="Proteomes" id="UP000824010">
    <property type="component" value="Chromosome"/>
</dbReference>
<organism evidence="1 2">
    <name type="scientific">Pseudomonas maumuensis</name>
    <dbReference type="NCBI Taxonomy" id="2842354"/>
    <lineage>
        <taxon>Bacteria</taxon>
        <taxon>Pseudomonadati</taxon>
        <taxon>Pseudomonadota</taxon>
        <taxon>Gammaproteobacteria</taxon>
        <taxon>Pseudomonadales</taxon>
        <taxon>Pseudomonadaceae</taxon>
        <taxon>Pseudomonas</taxon>
    </lineage>
</organism>
<accession>A0ABX8NR11</accession>
<protein>
    <submittedName>
        <fullName evidence="1">Uncharacterized protein</fullName>
    </submittedName>
</protein>
<dbReference type="EMBL" id="CP077077">
    <property type="protein sequence ID" value="QXH58473.1"/>
    <property type="molecule type" value="Genomic_DNA"/>
</dbReference>